<sequence>MIALNNFLRGEIKMEFRKFKEKYIIRLNKGDEVISSITDLCRKENIKLGSFVGLGAASKATIGLYDTENKLYHQTTMEEPMEITSLVGNISTFDDEVYLHVHINLCNKDMQIFGGHLNECIISATSEITLLNIEGKVEREYDEETGLNLYKFL</sequence>
<dbReference type="AlphaFoldDB" id="B1C8U1"/>
<evidence type="ECO:0000259" key="1">
    <source>
        <dbReference type="PROSITE" id="PS51742"/>
    </source>
</evidence>
<keyword evidence="3" id="KW-1185">Reference proteome</keyword>
<reference evidence="2" key="1">
    <citation type="submission" date="2008-01" db="EMBL/GenBank/DDBJ databases">
        <authorList>
            <person name="Fulton L."/>
            <person name="Clifton S."/>
            <person name="Fulton B."/>
            <person name="Xu J."/>
            <person name="Minx P."/>
            <person name="Pepin K.H."/>
            <person name="Johnson M."/>
            <person name="Thiruvilangam P."/>
            <person name="Bhonagiri V."/>
            <person name="Nash W.E."/>
            <person name="Mardis E.R."/>
            <person name="Wilson R.K."/>
        </authorList>
    </citation>
    <scope>NUCLEOTIDE SEQUENCE [LARGE SCALE GENOMIC DNA]</scope>
    <source>
        <strain evidence="2">DSM 17244</strain>
    </source>
</reference>
<protein>
    <recommendedName>
        <fullName evidence="1">PPC domain-containing protein</fullName>
    </recommendedName>
</protein>
<organism evidence="2 3">
    <name type="scientific">Anaerofustis stercorihominis DSM 17244</name>
    <dbReference type="NCBI Taxonomy" id="445971"/>
    <lineage>
        <taxon>Bacteria</taxon>
        <taxon>Bacillati</taxon>
        <taxon>Bacillota</taxon>
        <taxon>Clostridia</taxon>
        <taxon>Eubacteriales</taxon>
        <taxon>Eubacteriaceae</taxon>
        <taxon>Anaerofustis</taxon>
    </lineage>
</organism>
<dbReference type="PIRSF" id="PIRSF016702">
    <property type="entry name" value="DNA_bp_PD1"/>
    <property type="match status" value="1"/>
</dbReference>
<dbReference type="CDD" id="cd11378">
    <property type="entry name" value="DUF296"/>
    <property type="match status" value="1"/>
</dbReference>
<dbReference type="PROSITE" id="PS51742">
    <property type="entry name" value="PPC"/>
    <property type="match status" value="1"/>
</dbReference>
<dbReference type="eggNOG" id="COG1661">
    <property type="taxonomic scope" value="Bacteria"/>
</dbReference>
<dbReference type="InterPro" id="IPR025707">
    <property type="entry name" value="DNA_bp_PD1"/>
</dbReference>
<accession>B1C8U1</accession>
<dbReference type="PANTHER" id="PTHR34988">
    <property type="entry name" value="PROTEIN, PUTATIVE-RELATED"/>
    <property type="match status" value="1"/>
</dbReference>
<name>B1C8U1_9FIRM</name>
<dbReference type="Gene3D" id="3.30.1330.80">
    <property type="entry name" value="Hypothetical protein, similar to alpha- acetolactate decarboxylase, domain 2"/>
    <property type="match status" value="1"/>
</dbReference>
<feature type="domain" description="PPC" evidence="1">
    <location>
        <begin position="17"/>
        <end position="153"/>
    </location>
</feature>
<evidence type="ECO:0000313" key="2">
    <source>
        <dbReference type="EMBL" id="EDS72001.1"/>
    </source>
</evidence>
<evidence type="ECO:0000313" key="3">
    <source>
        <dbReference type="Proteomes" id="UP000005178"/>
    </source>
</evidence>
<dbReference type="EMBL" id="ABIL02000006">
    <property type="protein sequence ID" value="EDS72001.1"/>
    <property type="molecule type" value="Genomic_DNA"/>
</dbReference>
<comment type="caution">
    <text evidence="2">The sequence shown here is derived from an EMBL/GenBank/DDBJ whole genome shotgun (WGS) entry which is preliminary data.</text>
</comment>
<proteinExistence type="predicted"/>
<dbReference type="Proteomes" id="UP000005178">
    <property type="component" value="Unassembled WGS sequence"/>
</dbReference>
<dbReference type="InterPro" id="IPR005175">
    <property type="entry name" value="PPC_dom"/>
</dbReference>
<dbReference type="PANTHER" id="PTHR34988:SF1">
    <property type="entry name" value="DNA-BINDING PROTEIN"/>
    <property type="match status" value="1"/>
</dbReference>
<dbReference type="SUPFAM" id="SSF117856">
    <property type="entry name" value="AF0104/ALDC/Ptd012-like"/>
    <property type="match status" value="1"/>
</dbReference>
<reference evidence="2" key="2">
    <citation type="submission" date="2013-08" db="EMBL/GenBank/DDBJ databases">
        <title>Draft genome sequence of Anaerofustis stercorihominis (DSM 17244).</title>
        <authorList>
            <person name="Sudarsanam P."/>
            <person name="Ley R."/>
            <person name="Guruge J."/>
            <person name="Turnbaugh P.J."/>
            <person name="Mahowald M."/>
            <person name="Liep D."/>
            <person name="Gordon J."/>
        </authorList>
    </citation>
    <scope>NUCLEOTIDE SEQUENCE</scope>
    <source>
        <strain evidence="2">DSM 17244</strain>
    </source>
</reference>
<dbReference type="HOGENOM" id="CLU_114051_2_1_9"/>
<dbReference type="Pfam" id="PF03479">
    <property type="entry name" value="PCC"/>
    <property type="match status" value="1"/>
</dbReference>
<gene>
    <name evidence="2" type="ORF">ANASTE_01709</name>
</gene>